<dbReference type="HAMAP" id="MF_01671">
    <property type="entry name" value="IolG"/>
    <property type="match status" value="1"/>
</dbReference>
<dbReference type="InterPro" id="IPR023794">
    <property type="entry name" value="MI/DCI_dehydrogenase"/>
</dbReference>
<accession>A0A8J3UGX1</accession>
<dbReference type="Gene3D" id="3.40.50.720">
    <property type="entry name" value="NAD(P)-binding Rossmann-like Domain"/>
    <property type="match status" value="1"/>
</dbReference>
<gene>
    <name evidence="3 6" type="primary">iolG</name>
    <name evidence="6" type="ORF">Pph01_70770</name>
</gene>
<dbReference type="SUPFAM" id="SSF55347">
    <property type="entry name" value="Glyceraldehyde-3-phosphate dehydrogenase-like, C-terminal domain"/>
    <property type="match status" value="1"/>
</dbReference>
<dbReference type="AlphaFoldDB" id="A0A8J3UGX1"/>
<proteinExistence type="inferred from homology"/>
<dbReference type="GO" id="GO:0019310">
    <property type="term" value="P:inositol catabolic process"/>
    <property type="evidence" value="ECO:0007669"/>
    <property type="project" value="UniProtKB-UniRule"/>
</dbReference>
<evidence type="ECO:0000256" key="2">
    <source>
        <dbReference type="ARBA" id="ARBA00023027"/>
    </source>
</evidence>
<organism evidence="6 7">
    <name type="scientific">Planotetraspora phitsanulokensis</name>
    <dbReference type="NCBI Taxonomy" id="575192"/>
    <lineage>
        <taxon>Bacteria</taxon>
        <taxon>Bacillati</taxon>
        <taxon>Actinomycetota</taxon>
        <taxon>Actinomycetes</taxon>
        <taxon>Streptosporangiales</taxon>
        <taxon>Streptosporangiaceae</taxon>
        <taxon>Planotetraspora</taxon>
    </lineage>
</organism>
<dbReference type="RefSeq" id="WP_204077510.1">
    <property type="nucleotide sequence ID" value="NZ_BOOP01000039.1"/>
</dbReference>
<reference evidence="6 7" key="1">
    <citation type="submission" date="2021-01" db="EMBL/GenBank/DDBJ databases">
        <title>Whole genome shotgun sequence of Planotetraspora phitsanulokensis NBRC 104273.</title>
        <authorList>
            <person name="Komaki H."/>
            <person name="Tamura T."/>
        </authorList>
    </citation>
    <scope>NUCLEOTIDE SEQUENCE [LARGE SCALE GENOMIC DNA]</scope>
    <source>
        <strain evidence="6 7">NBRC 104273</strain>
    </source>
</reference>
<dbReference type="InterPro" id="IPR036291">
    <property type="entry name" value="NAD(P)-bd_dom_sf"/>
</dbReference>
<comment type="similarity">
    <text evidence="3">Belongs to the Gfo/Idh/MocA family.</text>
</comment>
<protein>
    <recommendedName>
        <fullName evidence="3">Inositol 2-dehydrogenase</fullName>
        <ecNumber evidence="3">1.1.1.18</ecNumber>
    </recommendedName>
    <alternativeName>
        <fullName evidence="3">Myo-inositol 2-dehydrogenase</fullName>
        <shortName evidence="3">MI 2-dehydrogenase</shortName>
    </alternativeName>
</protein>
<sequence length="342" mass="36544">MSAAPLRVGVVGVGVMGADHAGRLAHRVAGADLVAVSDPDTARAAELAARFDGVRVVGDPLDLIADERVDAVLIASPGSVHEEQVLACVEHGKPTLCEKPLTMDGESSLRVVEAERKAGRPLVQVGFMRRFDPEYAEMKRLVDSGDLGRILLVHNTHRNLRAADSFRSEMIVRDSLVHEVDVCRWLFGEEIETITVLAPRPTGEAAEGVLDPQVAIFRMAGGGMATSEVFVNSQVGYEVRCEAVAERGNATIGLGQSVFVRRAGQYGGRIPDDWRDRFARAYDLEVQAWVDAARRGEVAGPTSWDGYAATAVCTAGMESLATGRPVTVAMADRADVLGGGRG</sequence>
<keyword evidence="2 3" id="KW-0520">NAD</keyword>
<dbReference type="Proteomes" id="UP000622547">
    <property type="component" value="Unassembled WGS sequence"/>
</dbReference>
<dbReference type="InterPro" id="IPR055170">
    <property type="entry name" value="GFO_IDH_MocA-like_dom"/>
</dbReference>
<dbReference type="Pfam" id="PF22725">
    <property type="entry name" value="GFO_IDH_MocA_C3"/>
    <property type="match status" value="1"/>
</dbReference>
<dbReference type="InterPro" id="IPR000683">
    <property type="entry name" value="Gfo/Idh/MocA-like_OxRdtase_N"/>
</dbReference>
<evidence type="ECO:0000256" key="3">
    <source>
        <dbReference type="HAMAP-Rule" id="MF_01671"/>
    </source>
</evidence>
<evidence type="ECO:0000256" key="1">
    <source>
        <dbReference type="ARBA" id="ARBA00023002"/>
    </source>
</evidence>
<comment type="catalytic activity">
    <reaction evidence="3">
        <text>myo-inositol + NAD(+) = scyllo-inosose + NADH + H(+)</text>
        <dbReference type="Rhea" id="RHEA:16949"/>
        <dbReference type="ChEBI" id="CHEBI:15378"/>
        <dbReference type="ChEBI" id="CHEBI:17268"/>
        <dbReference type="ChEBI" id="CHEBI:17811"/>
        <dbReference type="ChEBI" id="CHEBI:57540"/>
        <dbReference type="ChEBI" id="CHEBI:57945"/>
        <dbReference type="EC" id="1.1.1.18"/>
    </reaction>
</comment>
<keyword evidence="7" id="KW-1185">Reference proteome</keyword>
<name>A0A8J3UGX1_9ACTN</name>
<dbReference type="EMBL" id="BOOP01000039">
    <property type="protein sequence ID" value="GII42074.1"/>
    <property type="molecule type" value="Genomic_DNA"/>
</dbReference>
<dbReference type="GO" id="GO:0050112">
    <property type="term" value="F:inositol 2-dehydrogenase (NAD+) activity"/>
    <property type="evidence" value="ECO:0007669"/>
    <property type="project" value="UniProtKB-UniRule"/>
</dbReference>
<comment type="subunit">
    <text evidence="3">Homotetramer.</text>
</comment>
<dbReference type="GO" id="GO:0000166">
    <property type="term" value="F:nucleotide binding"/>
    <property type="evidence" value="ECO:0007669"/>
    <property type="project" value="InterPro"/>
</dbReference>
<dbReference type="PANTHER" id="PTHR43593">
    <property type="match status" value="1"/>
</dbReference>
<dbReference type="PANTHER" id="PTHR43593:SF1">
    <property type="entry name" value="INOSITOL 2-DEHYDROGENASE"/>
    <property type="match status" value="1"/>
</dbReference>
<dbReference type="SUPFAM" id="SSF51735">
    <property type="entry name" value="NAD(P)-binding Rossmann-fold domains"/>
    <property type="match status" value="1"/>
</dbReference>
<evidence type="ECO:0000313" key="7">
    <source>
        <dbReference type="Proteomes" id="UP000622547"/>
    </source>
</evidence>
<feature type="domain" description="Gfo/Idh/MocA-like oxidoreductase N-terminal" evidence="4">
    <location>
        <begin position="6"/>
        <end position="127"/>
    </location>
</feature>
<dbReference type="InterPro" id="IPR050424">
    <property type="entry name" value="Gfo-Idh-MocA_inositol_DH"/>
</dbReference>
<feature type="domain" description="GFO/IDH/MocA-like oxidoreductase" evidence="5">
    <location>
        <begin position="135"/>
        <end position="250"/>
    </location>
</feature>
<dbReference type="Gene3D" id="3.30.360.10">
    <property type="entry name" value="Dihydrodipicolinate Reductase, domain 2"/>
    <property type="match status" value="1"/>
</dbReference>
<keyword evidence="1 3" id="KW-0560">Oxidoreductase</keyword>
<evidence type="ECO:0000259" key="5">
    <source>
        <dbReference type="Pfam" id="PF22725"/>
    </source>
</evidence>
<evidence type="ECO:0000259" key="4">
    <source>
        <dbReference type="Pfam" id="PF01408"/>
    </source>
</evidence>
<comment type="function">
    <text evidence="3">Involved in the oxidation of myo-inositol (MI) to 2-keto-myo-inositol (2KMI or 2-inosose).</text>
</comment>
<dbReference type="EC" id="1.1.1.18" evidence="3"/>
<evidence type="ECO:0000313" key="6">
    <source>
        <dbReference type="EMBL" id="GII42074.1"/>
    </source>
</evidence>
<dbReference type="Pfam" id="PF01408">
    <property type="entry name" value="GFO_IDH_MocA"/>
    <property type="match status" value="1"/>
</dbReference>
<comment type="caution">
    <text evidence="6">The sequence shown here is derived from an EMBL/GenBank/DDBJ whole genome shotgun (WGS) entry which is preliminary data.</text>
</comment>